<reference evidence="3" key="1">
    <citation type="submission" date="2019-10" db="EMBL/GenBank/DDBJ databases">
        <title>Streptomyces sp. nov., a novel actinobacterium isolated from alkaline environment.</title>
        <authorList>
            <person name="Golinska P."/>
        </authorList>
    </citation>
    <scope>NUCLEOTIDE SEQUENCE [LARGE SCALE GENOMIC DNA]</scope>
    <source>
        <strain evidence="3">DSM 42118</strain>
    </source>
</reference>
<keyword evidence="3" id="KW-1185">Reference proteome</keyword>
<organism evidence="2 3">
    <name type="scientific">Streptomyces alkaliphilus</name>
    <dbReference type="NCBI Taxonomy" id="1472722"/>
    <lineage>
        <taxon>Bacteria</taxon>
        <taxon>Bacillati</taxon>
        <taxon>Actinomycetota</taxon>
        <taxon>Actinomycetes</taxon>
        <taxon>Kitasatosporales</taxon>
        <taxon>Streptomycetaceae</taxon>
        <taxon>Streptomyces</taxon>
    </lineage>
</organism>
<dbReference type="RefSeq" id="WP_182606788.1">
    <property type="nucleotide sequence ID" value="NZ_VKHT01000445.1"/>
</dbReference>
<evidence type="ECO:0000259" key="1">
    <source>
        <dbReference type="Pfam" id="PF21812"/>
    </source>
</evidence>
<proteinExistence type="predicted"/>
<dbReference type="Proteomes" id="UP000538929">
    <property type="component" value="Unassembled WGS sequence"/>
</dbReference>
<dbReference type="InterPro" id="IPR049248">
    <property type="entry name" value="DUF6881"/>
</dbReference>
<dbReference type="EMBL" id="VKHT01000445">
    <property type="protein sequence ID" value="MBB0245284.1"/>
    <property type="molecule type" value="Genomic_DNA"/>
</dbReference>
<feature type="domain" description="DUF6881" evidence="1">
    <location>
        <begin position="2"/>
        <end position="89"/>
    </location>
</feature>
<evidence type="ECO:0000313" key="3">
    <source>
        <dbReference type="Proteomes" id="UP000538929"/>
    </source>
</evidence>
<accession>A0A7W3TEB8</accession>
<gene>
    <name evidence="2" type="ORF">FNQ90_14530</name>
</gene>
<comment type="caution">
    <text evidence="2">The sequence shown here is derived from an EMBL/GenBank/DDBJ whole genome shotgun (WGS) entry which is preliminary data.</text>
</comment>
<dbReference type="AlphaFoldDB" id="A0A7W3TEB8"/>
<protein>
    <recommendedName>
        <fullName evidence="1">DUF6881 domain-containing protein</fullName>
    </recommendedName>
</protein>
<evidence type="ECO:0000313" key="2">
    <source>
        <dbReference type="EMBL" id="MBB0245284.1"/>
    </source>
</evidence>
<dbReference type="Pfam" id="PF21812">
    <property type="entry name" value="DUF6881"/>
    <property type="match status" value="1"/>
</dbReference>
<name>A0A7W3TEB8_9ACTN</name>
<sequence>MRYVKVSWSHDFPDEPVLYLSELGEDGYEVRKVQVYRDGRCEWADETFETATVGLSEIPFPPLVDISSQPEFTAELITSEEFERAWEGARLNS</sequence>